<dbReference type="Gene3D" id="1.10.600.10">
    <property type="entry name" value="Farnesyl Diphosphate Synthase"/>
    <property type="match status" value="1"/>
</dbReference>
<reference evidence="3" key="1">
    <citation type="submission" date="2023-03" db="EMBL/GenBank/DDBJ databases">
        <title>Massive genome expansion in bonnet fungi (Mycena s.s.) driven by repeated elements and novel gene families across ecological guilds.</title>
        <authorList>
            <consortium name="Lawrence Berkeley National Laboratory"/>
            <person name="Harder C.B."/>
            <person name="Miyauchi S."/>
            <person name="Viragh M."/>
            <person name="Kuo A."/>
            <person name="Thoen E."/>
            <person name="Andreopoulos B."/>
            <person name="Lu D."/>
            <person name="Skrede I."/>
            <person name="Drula E."/>
            <person name="Henrissat B."/>
            <person name="Morin E."/>
            <person name="Kohler A."/>
            <person name="Barry K."/>
            <person name="LaButti K."/>
            <person name="Morin E."/>
            <person name="Salamov A."/>
            <person name="Lipzen A."/>
            <person name="Mereny Z."/>
            <person name="Hegedus B."/>
            <person name="Baldrian P."/>
            <person name="Stursova M."/>
            <person name="Weitz H."/>
            <person name="Taylor A."/>
            <person name="Grigoriev I.V."/>
            <person name="Nagy L.G."/>
            <person name="Martin F."/>
            <person name="Kauserud H."/>
        </authorList>
    </citation>
    <scope>NUCLEOTIDE SEQUENCE</scope>
    <source>
        <strain evidence="3">CBHHK182m</strain>
    </source>
</reference>
<dbReference type="AlphaFoldDB" id="A0AAD7N7Z8"/>
<sequence length="376" mass="42642">MSTLSDYTDCIKRLLIDIGYRDEPFPAYDSNYWGLFHSWMLEELGPTSTWSLKQLSELEHAAGGIVERAYPCASLQLKLLYAKLTAIAILIDDSLEDEAVHAEILQFSHRLYLGHGQENGMLALYHENMKELSDAFADDAVLRGLAIVPWINYIDACLLEKVLFTTQVRLDTCFNFELDSSAISHSARDSPPFADADALAPNPHYLRSKSGVAEAYAAGIFKASKEQNIPLTRYIRVLPDLTFFIEVINDILSFYKEELAGETYNLIQLRTRSLSSSGARGSGVDEEWTAHDTLLLLCDEIRAATYRIDRMLRLEECEAKMRGETGNVDIDEVDLEIARQWRGWRDGYISWHFECRRYKLSPLKAMIVGEEEVSGS</sequence>
<accession>A0AAD7N7Z8</accession>
<organism evidence="3 4">
    <name type="scientific">Mycena metata</name>
    <dbReference type="NCBI Taxonomy" id="1033252"/>
    <lineage>
        <taxon>Eukaryota</taxon>
        <taxon>Fungi</taxon>
        <taxon>Dikarya</taxon>
        <taxon>Basidiomycota</taxon>
        <taxon>Agaricomycotina</taxon>
        <taxon>Agaricomycetes</taxon>
        <taxon>Agaricomycetidae</taxon>
        <taxon>Agaricales</taxon>
        <taxon>Marasmiineae</taxon>
        <taxon>Mycenaceae</taxon>
        <taxon>Mycena</taxon>
    </lineage>
</organism>
<dbReference type="SFLD" id="SFLDS00005">
    <property type="entry name" value="Isoprenoid_Synthase_Type_I"/>
    <property type="match status" value="1"/>
</dbReference>
<dbReference type="GO" id="GO:0016838">
    <property type="term" value="F:carbon-oxygen lyase activity, acting on phosphates"/>
    <property type="evidence" value="ECO:0007669"/>
    <property type="project" value="InterPro"/>
</dbReference>
<comment type="caution">
    <text evidence="3">The sequence shown here is derived from an EMBL/GenBank/DDBJ whole genome shotgun (WGS) entry which is preliminary data.</text>
</comment>
<evidence type="ECO:0000313" key="4">
    <source>
        <dbReference type="Proteomes" id="UP001215598"/>
    </source>
</evidence>
<evidence type="ECO:0000313" key="3">
    <source>
        <dbReference type="EMBL" id="KAJ7748359.1"/>
    </source>
</evidence>
<keyword evidence="2" id="KW-0456">Lyase</keyword>
<evidence type="ECO:0000256" key="2">
    <source>
        <dbReference type="ARBA" id="ARBA00023239"/>
    </source>
</evidence>
<dbReference type="SFLD" id="SFLDG01021">
    <property type="entry name" value="Trichodiene_Synthase_Like"/>
    <property type="match status" value="1"/>
</dbReference>
<dbReference type="EMBL" id="JARKIB010000073">
    <property type="protein sequence ID" value="KAJ7748359.1"/>
    <property type="molecule type" value="Genomic_DNA"/>
</dbReference>
<keyword evidence="4" id="KW-1185">Reference proteome</keyword>
<gene>
    <name evidence="3" type="ORF">B0H16DRAFT_1849184</name>
</gene>
<dbReference type="InterPro" id="IPR024652">
    <property type="entry name" value="Trichodiene_synth"/>
</dbReference>
<evidence type="ECO:0000256" key="1">
    <source>
        <dbReference type="ARBA" id="ARBA00007946"/>
    </source>
</evidence>
<dbReference type="SUPFAM" id="SSF48576">
    <property type="entry name" value="Terpenoid synthases"/>
    <property type="match status" value="1"/>
</dbReference>
<dbReference type="InterPro" id="IPR008949">
    <property type="entry name" value="Isoprenoid_synthase_dom_sf"/>
</dbReference>
<proteinExistence type="inferred from homology"/>
<name>A0AAD7N7Z8_9AGAR</name>
<dbReference type="Proteomes" id="UP001215598">
    <property type="component" value="Unassembled WGS sequence"/>
</dbReference>
<protein>
    <submittedName>
        <fullName evidence="3">Terpenoid synthase</fullName>
    </submittedName>
</protein>
<comment type="similarity">
    <text evidence="1">Belongs to the trichodiene synthase family.</text>
</comment>